<evidence type="ECO:0000313" key="3">
    <source>
        <dbReference type="Proteomes" id="UP001528823"/>
    </source>
</evidence>
<accession>A0ABT5U982</accession>
<dbReference type="Proteomes" id="UP001528823">
    <property type="component" value="Unassembled WGS sequence"/>
</dbReference>
<gene>
    <name evidence="2" type="ORF">ORQ98_06935</name>
</gene>
<evidence type="ECO:0000259" key="1">
    <source>
        <dbReference type="Pfam" id="PF00561"/>
    </source>
</evidence>
<organism evidence="2 3">
    <name type="scientific">Spartinivicinus poritis</name>
    <dbReference type="NCBI Taxonomy" id="2994640"/>
    <lineage>
        <taxon>Bacteria</taxon>
        <taxon>Pseudomonadati</taxon>
        <taxon>Pseudomonadota</taxon>
        <taxon>Gammaproteobacteria</taxon>
        <taxon>Oceanospirillales</taxon>
        <taxon>Zooshikellaceae</taxon>
        <taxon>Spartinivicinus</taxon>
    </lineage>
</organism>
<reference evidence="2 3" key="1">
    <citation type="submission" date="2022-11" db="EMBL/GenBank/DDBJ databases">
        <title>Spartinivicinus poritis sp. nov., isolated from scleractinian coral Porites lutea.</title>
        <authorList>
            <person name="Zhang G."/>
            <person name="Cai L."/>
            <person name="Wei Q."/>
        </authorList>
    </citation>
    <scope>NUCLEOTIDE SEQUENCE [LARGE SCALE GENOMIC DNA]</scope>
    <source>
        <strain evidence="2 3">A2-2</strain>
    </source>
</reference>
<proteinExistence type="predicted"/>
<dbReference type="InterPro" id="IPR000073">
    <property type="entry name" value="AB_hydrolase_1"/>
</dbReference>
<sequence>MDGTGLLYDEFQQYLANQNVHLTILNYPTAQVLTQPELLNQLDSVLQQQDKPVWLIGESFGGHLAYQLAQQHPEKVNGLVLVASFLTPPFFLLKLMPAKLVQFSWLCLQKTHLLRKLVISVLLHKSCSDTTKTKLSHAIKQVDAKVIASRFTQIKQLNITSELSNCHYLKPTSDLLVSNKAIHQLSQLFNKSICYPIKGTHFLLQTNPEKCAEIVYKIITCQGTGEAFTGE</sequence>
<comment type="caution">
    <text evidence="2">The sequence shown here is derived from an EMBL/GenBank/DDBJ whole genome shotgun (WGS) entry which is preliminary data.</text>
</comment>
<feature type="domain" description="AB hydrolase-1" evidence="1">
    <location>
        <begin position="45"/>
        <end position="105"/>
    </location>
</feature>
<evidence type="ECO:0000313" key="2">
    <source>
        <dbReference type="EMBL" id="MDE1461699.1"/>
    </source>
</evidence>
<dbReference type="InterPro" id="IPR029058">
    <property type="entry name" value="AB_hydrolase_fold"/>
</dbReference>
<keyword evidence="3" id="KW-1185">Reference proteome</keyword>
<dbReference type="EMBL" id="JAPMOU010000006">
    <property type="protein sequence ID" value="MDE1461699.1"/>
    <property type="molecule type" value="Genomic_DNA"/>
</dbReference>
<keyword evidence="2" id="KW-0378">Hydrolase</keyword>
<dbReference type="Pfam" id="PF00561">
    <property type="entry name" value="Abhydrolase_1"/>
    <property type="match status" value="1"/>
</dbReference>
<name>A0ABT5U982_9GAMM</name>
<dbReference type="SUPFAM" id="SSF53474">
    <property type="entry name" value="alpha/beta-Hydrolases"/>
    <property type="match status" value="1"/>
</dbReference>
<dbReference type="Gene3D" id="3.40.50.1820">
    <property type="entry name" value="alpha/beta hydrolase"/>
    <property type="match status" value="1"/>
</dbReference>
<dbReference type="GO" id="GO:0016787">
    <property type="term" value="F:hydrolase activity"/>
    <property type="evidence" value="ECO:0007669"/>
    <property type="project" value="UniProtKB-KW"/>
</dbReference>
<protein>
    <submittedName>
        <fullName evidence="2">Alpha/beta fold hydrolase</fullName>
    </submittedName>
</protein>